<reference evidence="1" key="1">
    <citation type="submission" date="2021-03" db="EMBL/GenBank/DDBJ databases">
        <authorList>
            <consortium name="DOE Joint Genome Institute"/>
            <person name="Ahrendt S."/>
            <person name="Looney B.P."/>
            <person name="Miyauchi S."/>
            <person name="Morin E."/>
            <person name="Drula E."/>
            <person name="Courty P.E."/>
            <person name="Chicoki N."/>
            <person name="Fauchery L."/>
            <person name="Kohler A."/>
            <person name="Kuo A."/>
            <person name="Labutti K."/>
            <person name="Pangilinan J."/>
            <person name="Lipzen A."/>
            <person name="Riley R."/>
            <person name="Andreopoulos W."/>
            <person name="He G."/>
            <person name="Johnson J."/>
            <person name="Barry K.W."/>
            <person name="Grigoriev I.V."/>
            <person name="Nagy L."/>
            <person name="Hibbett D."/>
            <person name="Henrissat B."/>
            <person name="Matheny P.B."/>
            <person name="Labbe J."/>
            <person name="Martin F."/>
        </authorList>
    </citation>
    <scope>NUCLEOTIDE SEQUENCE</scope>
    <source>
        <strain evidence="1">HHB10654</strain>
    </source>
</reference>
<reference evidence="1" key="2">
    <citation type="journal article" date="2022" name="New Phytol.">
        <title>Evolutionary transition to the ectomycorrhizal habit in the genomes of a hyperdiverse lineage of mushroom-forming fungi.</title>
        <authorList>
            <person name="Looney B."/>
            <person name="Miyauchi S."/>
            <person name="Morin E."/>
            <person name="Drula E."/>
            <person name="Courty P.E."/>
            <person name="Kohler A."/>
            <person name="Kuo A."/>
            <person name="LaButti K."/>
            <person name="Pangilinan J."/>
            <person name="Lipzen A."/>
            <person name="Riley R."/>
            <person name="Andreopoulos W."/>
            <person name="He G."/>
            <person name="Johnson J."/>
            <person name="Nolan M."/>
            <person name="Tritt A."/>
            <person name="Barry K.W."/>
            <person name="Grigoriev I.V."/>
            <person name="Nagy L.G."/>
            <person name="Hibbett D."/>
            <person name="Henrissat B."/>
            <person name="Matheny P.B."/>
            <person name="Labbe J."/>
            <person name="Martin F.M."/>
        </authorList>
    </citation>
    <scope>NUCLEOTIDE SEQUENCE</scope>
    <source>
        <strain evidence="1">HHB10654</strain>
    </source>
</reference>
<evidence type="ECO:0000313" key="1">
    <source>
        <dbReference type="EMBL" id="KAI0064468.1"/>
    </source>
</evidence>
<evidence type="ECO:0000313" key="2">
    <source>
        <dbReference type="Proteomes" id="UP000814140"/>
    </source>
</evidence>
<proteinExistence type="predicted"/>
<dbReference type="EMBL" id="MU277198">
    <property type="protein sequence ID" value="KAI0064468.1"/>
    <property type="molecule type" value="Genomic_DNA"/>
</dbReference>
<dbReference type="Proteomes" id="UP000814140">
    <property type="component" value="Unassembled WGS sequence"/>
</dbReference>
<organism evidence="1 2">
    <name type="scientific">Artomyces pyxidatus</name>
    <dbReference type="NCBI Taxonomy" id="48021"/>
    <lineage>
        <taxon>Eukaryota</taxon>
        <taxon>Fungi</taxon>
        <taxon>Dikarya</taxon>
        <taxon>Basidiomycota</taxon>
        <taxon>Agaricomycotina</taxon>
        <taxon>Agaricomycetes</taxon>
        <taxon>Russulales</taxon>
        <taxon>Auriscalpiaceae</taxon>
        <taxon>Artomyces</taxon>
    </lineage>
</organism>
<sequence length="126" mass="13996">MRLPVHRSFYLRRYHPYIRSRLPLEEQHPQNAVVDRSGGAPLPPTPRLLPMSLPNAAIEDCTLDLLGPGDAPPIVLELPEPRYWPKFKIGVSLGCLLAFALLLWDKGGGVKHGEKVSEGHLLSSMD</sequence>
<gene>
    <name evidence="1" type="ORF">BV25DRAFT_1822818</name>
</gene>
<accession>A0ACB8T6T4</accession>
<comment type="caution">
    <text evidence="1">The sequence shown here is derived from an EMBL/GenBank/DDBJ whole genome shotgun (WGS) entry which is preliminary data.</text>
</comment>
<keyword evidence="2" id="KW-1185">Reference proteome</keyword>
<name>A0ACB8T6T4_9AGAM</name>
<protein>
    <submittedName>
        <fullName evidence="1">Uncharacterized protein</fullName>
    </submittedName>
</protein>